<organism evidence="1 2">
    <name type="scientific">Aldrovandia affinis</name>
    <dbReference type="NCBI Taxonomy" id="143900"/>
    <lineage>
        <taxon>Eukaryota</taxon>
        <taxon>Metazoa</taxon>
        <taxon>Chordata</taxon>
        <taxon>Craniata</taxon>
        <taxon>Vertebrata</taxon>
        <taxon>Euteleostomi</taxon>
        <taxon>Actinopterygii</taxon>
        <taxon>Neopterygii</taxon>
        <taxon>Teleostei</taxon>
        <taxon>Notacanthiformes</taxon>
        <taxon>Halosauridae</taxon>
        <taxon>Aldrovandia</taxon>
    </lineage>
</organism>
<comment type="caution">
    <text evidence="1">The sequence shown here is derived from an EMBL/GenBank/DDBJ whole genome shotgun (WGS) entry which is preliminary data.</text>
</comment>
<dbReference type="Proteomes" id="UP001221898">
    <property type="component" value="Unassembled WGS sequence"/>
</dbReference>
<name>A0AAD7SET0_9TELE</name>
<evidence type="ECO:0000313" key="2">
    <source>
        <dbReference type="Proteomes" id="UP001221898"/>
    </source>
</evidence>
<protein>
    <submittedName>
        <fullName evidence="1">Uncharacterized protein</fullName>
    </submittedName>
</protein>
<dbReference type="EMBL" id="JAINUG010000073">
    <property type="protein sequence ID" value="KAJ8401058.1"/>
    <property type="molecule type" value="Genomic_DNA"/>
</dbReference>
<reference evidence="1" key="1">
    <citation type="journal article" date="2023" name="Science">
        <title>Genome structures resolve the early diversification of teleost fishes.</title>
        <authorList>
            <person name="Parey E."/>
            <person name="Louis A."/>
            <person name="Montfort J."/>
            <person name="Bouchez O."/>
            <person name="Roques C."/>
            <person name="Iampietro C."/>
            <person name="Lluch J."/>
            <person name="Castinel A."/>
            <person name="Donnadieu C."/>
            <person name="Desvignes T."/>
            <person name="Floi Bucao C."/>
            <person name="Jouanno E."/>
            <person name="Wen M."/>
            <person name="Mejri S."/>
            <person name="Dirks R."/>
            <person name="Jansen H."/>
            <person name="Henkel C."/>
            <person name="Chen W.J."/>
            <person name="Zahm M."/>
            <person name="Cabau C."/>
            <person name="Klopp C."/>
            <person name="Thompson A.W."/>
            <person name="Robinson-Rechavi M."/>
            <person name="Braasch I."/>
            <person name="Lecointre G."/>
            <person name="Bobe J."/>
            <person name="Postlethwait J.H."/>
            <person name="Berthelot C."/>
            <person name="Roest Crollius H."/>
            <person name="Guiguen Y."/>
        </authorList>
    </citation>
    <scope>NUCLEOTIDE SEQUENCE</scope>
    <source>
        <strain evidence="1">NC1722</strain>
    </source>
</reference>
<proteinExistence type="predicted"/>
<keyword evidence="2" id="KW-1185">Reference proteome</keyword>
<dbReference type="AlphaFoldDB" id="A0AAD7SET0"/>
<sequence>MSNGRCLPERRTTMACLRVWGQQWCLRGMNRASHRHALTFRLSLQSWPQPAGGRPGSEALRQAKVACGVRNRRVMALALRRWAEVVLLSFQEDANSPGTKINTHLGLGAGTQDVTWAAPGRLIGQVGSWRDAGGALELDWPDMWGVQEHYRREVTPSPVRSWHRRVVCEGGLGEEGAAVTSRGSQRSGPVLPPCAEVNTGCAKIAGDNLDGGVLRTLSRAGGGYLHTWTPDTDRAYFFRDAWTFFRHLRPAYFFKGHQVT</sequence>
<evidence type="ECO:0000313" key="1">
    <source>
        <dbReference type="EMBL" id="KAJ8401058.1"/>
    </source>
</evidence>
<gene>
    <name evidence="1" type="ORF">AAFF_G00390150</name>
</gene>
<accession>A0AAD7SET0</accession>